<dbReference type="RefSeq" id="WP_143144273.1">
    <property type="nucleotide sequence ID" value="NZ_FPKV01000002.1"/>
</dbReference>
<dbReference type="Gene3D" id="2.40.128.510">
    <property type="entry name" value="Protein of unknown function DUF4738"/>
    <property type="match status" value="1"/>
</dbReference>
<proteinExistence type="predicted"/>
<dbReference type="EMBL" id="FPKV01000002">
    <property type="protein sequence ID" value="SFZ91481.1"/>
    <property type="molecule type" value="Genomic_DNA"/>
</dbReference>
<organism evidence="1 2">
    <name type="scientific">Flaviramulus basaltis</name>
    <dbReference type="NCBI Taxonomy" id="369401"/>
    <lineage>
        <taxon>Bacteria</taxon>
        <taxon>Pseudomonadati</taxon>
        <taxon>Bacteroidota</taxon>
        <taxon>Flavobacteriia</taxon>
        <taxon>Flavobacteriales</taxon>
        <taxon>Flavobacteriaceae</taxon>
        <taxon>Flaviramulus</taxon>
    </lineage>
</organism>
<keyword evidence="2" id="KW-1185">Reference proteome</keyword>
<dbReference type="Proteomes" id="UP000182544">
    <property type="component" value="Unassembled WGS sequence"/>
</dbReference>
<accession>A0A1K2IGD5</accession>
<protein>
    <submittedName>
        <fullName evidence="1">Uncharacterized protein</fullName>
    </submittedName>
</protein>
<dbReference type="OrthoDB" id="1441026at2"/>
<evidence type="ECO:0000313" key="2">
    <source>
        <dbReference type="Proteomes" id="UP000182544"/>
    </source>
</evidence>
<dbReference type="STRING" id="369401.SAMN05428642_10291"/>
<sequence>MSKLLILVLLTIAFVSCDGRDRKYKSNVQVLQETNLLSSFKEKVEFIPKQHIQIVTDTILNNGFEIKIKYNSVENNSIVKTIKTKNDTVTQVHYKNFEAKLQVIRNGEIINESIIDKNLFNQFETNLFWENSIMQYVWIDYNASTESEIYLNTSFNIPETETYKDFIIKIDKYGSIQIKEKTISANII</sequence>
<gene>
    <name evidence="1" type="ORF">SAMN05428642_10291</name>
</gene>
<dbReference type="PROSITE" id="PS51257">
    <property type="entry name" value="PROKAR_LIPOPROTEIN"/>
    <property type="match status" value="1"/>
</dbReference>
<name>A0A1K2IGD5_9FLAO</name>
<dbReference type="AlphaFoldDB" id="A0A1K2IGD5"/>
<evidence type="ECO:0000313" key="1">
    <source>
        <dbReference type="EMBL" id="SFZ91481.1"/>
    </source>
</evidence>
<reference evidence="1 2" key="1">
    <citation type="submission" date="2016-10" db="EMBL/GenBank/DDBJ databases">
        <authorList>
            <person name="de Groot N.N."/>
        </authorList>
    </citation>
    <scope>NUCLEOTIDE SEQUENCE [LARGE SCALE GENOMIC DNA]</scope>
    <source>
        <strain evidence="1 2">DSM 18180</strain>
    </source>
</reference>